<dbReference type="GO" id="GO:0031419">
    <property type="term" value="F:cobalamin binding"/>
    <property type="evidence" value="ECO:0007669"/>
    <property type="project" value="InterPro"/>
</dbReference>
<dbReference type="AlphaFoldDB" id="A0A1G9W2L6"/>
<dbReference type="EMBL" id="FNID01000005">
    <property type="protein sequence ID" value="SDM78750.1"/>
    <property type="molecule type" value="Genomic_DNA"/>
</dbReference>
<dbReference type="InterPro" id="IPR023404">
    <property type="entry name" value="rSAM_horseshoe"/>
</dbReference>
<dbReference type="InterPro" id="IPR006638">
    <property type="entry name" value="Elp3/MiaA/NifB-like_rSAM"/>
</dbReference>
<dbReference type="SUPFAM" id="SSF102114">
    <property type="entry name" value="Radical SAM enzymes"/>
    <property type="match status" value="1"/>
</dbReference>
<dbReference type="CDD" id="cd02068">
    <property type="entry name" value="radical_SAM_B12_BD"/>
    <property type="match status" value="1"/>
</dbReference>
<dbReference type="Proteomes" id="UP000199182">
    <property type="component" value="Unassembled WGS sequence"/>
</dbReference>
<comment type="cofactor">
    <cofactor evidence="1">
        <name>[4Fe-4S] cluster</name>
        <dbReference type="ChEBI" id="CHEBI:49883"/>
    </cofactor>
</comment>
<dbReference type="PANTHER" id="PTHR43409:SF16">
    <property type="entry name" value="SLR0320 PROTEIN"/>
    <property type="match status" value="1"/>
</dbReference>
<keyword evidence="4" id="KW-0408">Iron</keyword>
<evidence type="ECO:0000256" key="5">
    <source>
        <dbReference type="ARBA" id="ARBA00023014"/>
    </source>
</evidence>
<protein>
    <submittedName>
        <fullName evidence="8">Radical SAM superfamily enzyme YgiQ, UPF0313 family</fullName>
    </submittedName>
</protein>
<sequence length="567" mass="63330">MFAAVLCALNSKYVHSSLAPWCLLAGVKAYCPADIQACVVEGTINEALTDISARIAKKQPAVVGLSCYIWNITPVLELVRILKAELPQAVIVLGGPEVSYNAAEVLTNNSLVDYIVSGEGERPFALLLNALYQSTQVKCIPGVCGRTESGVYTSQPYTPEDEPPSPYTEEYFSALNGRIAYLETSRGCPFSCAFCLSGRCGGVRSYPLERAKKELLCLAVSGTQTVKLVDRTFNANRPRALELFRFILQNYGRAIPPGVCFHFEVAGDLLDDETITLLAQAPAGAIQLEIGLQSFNPLTLAAIHRKTDITRLTHNLARVIGNGNMHIHLDLIAGLPFEDYASFAQSFNTAFALRPNMLQLGFLKLLHGAPMRENPQEYPCSYSDKPPYEVTETPWLTSRELAQLHQIEDAVERLYNSGRFKRTLNYLLECLTCTPFELFERVAESSGKHMEERITLDDYTALVYEYFSGLPNIDKTVLRDNMVCDRLATNASGRLPPVLYRKDETLKRIFTQMNACEETRAPSGVKRGIAWLYSKHCVVYADYRPETRKPVTGEYPLHYYYPKMDMA</sequence>
<dbReference type="InterPro" id="IPR051198">
    <property type="entry name" value="BchE-like"/>
</dbReference>
<dbReference type="SFLD" id="SFLDG01123">
    <property type="entry name" value="methyltransferase_(Class_B)"/>
    <property type="match status" value="1"/>
</dbReference>
<keyword evidence="2" id="KW-0949">S-adenosyl-L-methionine</keyword>
<dbReference type="STRING" id="258515.SAMN05192585_10526"/>
<reference evidence="8 9" key="1">
    <citation type="submission" date="2016-10" db="EMBL/GenBank/DDBJ databases">
        <authorList>
            <person name="de Groot N.N."/>
        </authorList>
    </citation>
    <scope>NUCLEOTIDE SEQUENCE [LARGE SCALE GENOMIC DNA]</scope>
    <source>
        <strain evidence="8 9">CGMCC 1.5012</strain>
    </source>
</reference>
<dbReference type="CDD" id="cd01335">
    <property type="entry name" value="Radical_SAM"/>
    <property type="match status" value="1"/>
</dbReference>
<dbReference type="Pfam" id="PF02310">
    <property type="entry name" value="B12-binding"/>
    <property type="match status" value="1"/>
</dbReference>
<dbReference type="Gene3D" id="3.80.30.20">
    <property type="entry name" value="tm_1862 like domain"/>
    <property type="match status" value="1"/>
</dbReference>
<dbReference type="Pfam" id="PF04055">
    <property type="entry name" value="Radical_SAM"/>
    <property type="match status" value="1"/>
</dbReference>
<evidence type="ECO:0000256" key="3">
    <source>
        <dbReference type="ARBA" id="ARBA00022723"/>
    </source>
</evidence>
<proteinExistence type="predicted"/>
<dbReference type="GO" id="GO:0003824">
    <property type="term" value="F:catalytic activity"/>
    <property type="evidence" value="ECO:0007669"/>
    <property type="project" value="InterPro"/>
</dbReference>
<evidence type="ECO:0000313" key="9">
    <source>
        <dbReference type="Proteomes" id="UP000199182"/>
    </source>
</evidence>
<gene>
    <name evidence="8" type="ORF">SAMN05192585_10526</name>
</gene>
<dbReference type="PANTHER" id="PTHR43409">
    <property type="entry name" value="ANAEROBIC MAGNESIUM-PROTOPORPHYRIN IX MONOMETHYL ESTER CYCLASE-RELATED"/>
    <property type="match status" value="1"/>
</dbReference>
<dbReference type="InterPro" id="IPR058240">
    <property type="entry name" value="rSAM_sf"/>
</dbReference>
<dbReference type="PROSITE" id="PS51332">
    <property type="entry name" value="B12_BINDING"/>
    <property type="match status" value="1"/>
</dbReference>
<accession>A0A1G9W2L6</accession>
<dbReference type="SFLD" id="SFLDS00029">
    <property type="entry name" value="Radical_SAM"/>
    <property type="match status" value="1"/>
</dbReference>
<dbReference type="GO" id="GO:0046872">
    <property type="term" value="F:metal ion binding"/>
    <property type="evidence" value="ECO:0007669"/>
    <property type="project" value="UniProtKB-KW"/>
</dbReference>
<evidence type="ECO:0000313" key="8">
    <source>
        <dbReference type="EMBL" id="SDM78750.1"/>
    </source>
</evidence>
<dbReference type="SMART" id="SM00729">
    <property type="entry name" value="Elp3"/>
    <property type="match status" value="1"/>
</dbReference>
<dbReference type="OrthoDB" id="9801424at2"/>
<dbReference type="InterPro" id="IPR006158">
    <property type="entry name" value="Cobalamin-bd"/>
</dbReference>
<dbReference type="GO" id="GO:0051539">
    <property type="term" value="F:4 iron, 4 sulfur cluster binding"/>
    <property type="evidence" value="ECO:0007669"/>
    <property type="project" value="UniProtKB-KW"/>
</dbReference>
<evidence type="ECO:0000256" key="4">
    <source>
        <dbReference type="ARBA" id="ARBA00023004"/>
    </source>
</evidence>
<dbReference type="InterPro" id="IPR025288">
    <property type="entry name" value="DUF4080"/>
</dbReference>
<feature type="domain" description="B12-binding" evidence="6">
    <location>
        <begin position="2"/>
        <end position="138"/>
    </location>
</feature>
<feature type="domain" description="Radical SAM core" evidence="7">
    <location>
        <begin position="174"/>
        <end position="408"/>
    </location>
</feature>
<dbReference type="RefSeq" id="WP_092638157.1">
    <property type="nucleotide sequence ID" value="NZ_FNID01000005.1"/>
</dbReference>
<dbReference type="GO" id="GO:0005829">
    <property type="term" value="C:cytosol"/>
    <property type="evidence" value="ECO:0007669"/>
    <property type="project" value="TreeGrafter"/>
</dbReference>
<keyword evidence="3" id="KW-0479">Metal-binding</keyword>
<dbReference type="PROSITE" id="PS51918">
    <property type="entry name" value="RADICAL_SAM"/>
    <property type="match status" value="1"/>
</dbReference>
<dbReference type="SFLD" id="SFLDG01082">
    <property type="entry name" value="B12-binding_domain_containing"/>
    <property type="match status" value="1"/>
</dbReference>
<evidence type="ECO:0000259" key="7">
    <source>
        <dbReference type="PROSITE" id="PS51918"/>
    </source>
</evidence>
<keyword evidence="5" id="KW-0411">Iron-sulfur</keyword>
<dbReference type="Pfam" id="PF13311">
    <property type="entry name" value="DUF4080"/>
    <property type="match status" value="1"/>
</dbReference>
<organism evidence="8 9">
    <name type="scientific">Acetanaerobacterium elongatum</name>
    <dbReference type="NCBI Taxonomy" id="258515"/>
    <lineage>
        <taxon>Bacteria</taxon>
        <taxon>Bacillati</taxon>
        <taxon>Bacillota</taxon>
        <taxon>Clostridia</taxon>
        <taxon>Eubacteriales</taxon>
        <taxon>Oscillospiraceae</taxon>
        <taxon>Acetanaerobacterium</taxon>
    </lineage>
</organism>
<evidence type="ECO:0000256" key="1">
    <source>
        <dbReference type="ARBA" id="ARBA00001966"/>
    </source>
</evidence>
<evidence type="ECO:0000256" key="2">
    <source>
        <dbReference type="ARBA" id="ARBA00022691"/>
    </source>
</evidence>
<name>A0A1G9W2L6_9FIRM</name>
<evidence type="ECO:0000259" key="6">
    <source>
        <dbReference type="PROSITE" id="PS51332"/>
    </source>
</evidence>
<dbReference type="InterPro" id="IPR034466">
    <property type="entry name" value="Methyltransferase_Class_B"/>
</dbReference>
<dbReference type="Gene3D" id="3.40.50.280">
    <property type="entry name" value="Cobalamin-binding domain"/>
    <property type="match status" value="1"/>
</dbReference>
<keyword evidence="9" id="KW-1185">Reference proteome</keyword>
<dbReference type="InterPro" id="IPR007197">
    <property type="entry name" value="rSAM"/>
</dbReference>